<feature type="transmembrane region" description="Helical" evidence="1">
    <location>
        <begin position="15"/>
        <end position="36"/>
    </location>
</feature>
<reference evidence="2" key="1">
    <citation type="submission" date="2018-04" db="EMBL/GenBank/DDBJ databases">
        <title>Transcriptome of Schizaphis graminum biotype I.</title>
        <authorList>
            <person name="Scully E.D."/>
            <person name="Geib S.M."/>
            <person name="Palmer N.A."/>
            <person name="Koch K."/>
            <person name="Bradshaw J."/>
            <person name="Heng-Moss T."/>
            <person name="Sarath G."/>
        </authorList>
    </citation>
    <scope>NUCLEOTIDE SEQUENCE</scope>
</reference>
<evidence type="ECO:0000256" key="1">
    <source>
        <dbReference type="SAM" id="Phobius"/>
    </source>
</evidence>
<keyword evidence="1" id="KW-0812">Transmembrane</keyword>
<gene>
    <name evidence="2" type="ORF">g.101616</name>
</gene>
<keyword evidence="1" id="KW-0472">Membrane</keyword>
<proteinExistence type="predicted"/>
<dbReference type="AlphaFoldDB" id="A0A2S2N8C2"/>
<dbReference type="EMBL" id="GGMR01000854">
    <property type="protein sequence ID" value="MBY13473.1"/>
    <property type="molecule type" value="Transcribed_RNA"/>
</dbReference>
<keyword evidence="1" id="KW-1133">Transmembrane helix</keyword>
<sequence>MTMCYSKNIDTFCDINRACLTLVIVLSAISNVIFVIDSTMFKLLDVIAKSIAKLATSMAVDDKLSAKSVIFITSTAFTNSIGVSVEFNTDFNEVFMQVPSLMPLSNIILRTASVRINSSGHNFHIFVNHSLLDFEPLDDEDEEDIITMSSIYSDSGGGAIPRSKLANSLV</sequence>
<name>A0A2S2N8C2_SCHGA</name>
<organism evidence="2">
    <name type="scientific">Schizaphis graminum</name>
    <name type="common">Green bug aphid</name>
    <dbReference type="NCBI Taxonomy" id="13262"/>
    <lineage>
        <taxon>Eukaryota</taxon>
        <taxon>Metazoa</taxon>
        <taxon>Ecdysozoa</taxon>
        <taxon>Arthropoda</taxon>
        <taxon>Hexapoda</taxon>
        <taxon>Insecta</taxon>
        <taxon>Pterygota</taxon>
        <taxon>Neoptera</taxon>
        <taxon>Paraneoptera</taxon>
        <taxon>Hemiptera</taxon>
        <taxon>Sternorrhyncha</taxon>
        <taxon>Aphidomorpha</taxon>
        <taxon>Aphidoidea</taxon>
        <taxon>Aphididae</taxon>
        <taxon>Aphidini</taxon>
        <taxon>Schizaphis</taxon>
    </lineage>
</organism>
<evidence type="ECO:0000313" key="2">
    <source>
        <dbReference type="EMBL" id="MBY13473.1"/>
    </source>
</evidence>
<accession>A0A2S2N8C2</accession>
<protein>
    <submittedName>
        <fullName evidence="2">Uncharacterized protein</fullName>
    </submittedName>
</protein>